<comment type="catalytic activity">
    <reaction evidence="5">
        <text>RX + glutathione = an S-substituted glutathione + a halide anion + H(+)</text>
        <dbReference type="Rhea" id="RHEA:16437"/>
        <dbReference type="ChEBI" id="CHEBI:15378"/>
        <dbReference type="ChEBI" id="CHEBI:16042"/>
        <dbReference type="ChEBI" id="CHEBI:17792"/>
        <dbReference type="ChEBI" id="CHEBI:57925"/>
        <dbReference type="ChEBI" id="CHEBI:90779"/>
        <dbReference type="EC" id="2.5.1.18"/>
    </reaction>
</comment>
<comment type="similarity">
    <text evidence="4">Belongs to the GST superfamily. Tau family.</text>
</comment>
<evidence type="ECO:0000256" key="4">
    <source>
        <dbReference type="ARBA" id="ARBA00025743"/>
    </source>
</evidence>
<dbReference type="GO" id="GO:0004364">
    <property type="term" value="F:glutathione transferase activity"/>
    <property type="evidence" value="ECO:0007669"/>
    <property type="project" value="UniProtKB-EC"/>
</dbReference>
<dbReference type="Gene3D" id="3.40.30.10">
    <property type="entry name" value="Glutaredoxin"/>
    <property type="match status" value="1"/>
</dbReference>
<keyword evidence="9" id="KW-1185">Reference proteome</keyword>
<dbReference type="PROSITE" id="PS50405">
    <property type="entry name" value="GST_CTER"/>
    <property type="match status" value="1"/>
</dbReference>
<dbReference type="SFLD" id="SFLDS00019">
    <property type="entry name" value="Glutathione_Transferase_(cytos"/>
    <property type="match status" value="1"/>
</dbReference>
<evidence type="ECO:0000313" key="8">
    <source>
        <dbReference type="EMBL" id="CAI8587779.1"/>
    </source>
</evidence>
<dbReference type="InterPro" id="IPR004045">
    <property type="entry name" value="Glutathione_S-Trfase_N"/>
</dbReference>
<dbReference type="EC" id="2.5.1.18" evidence="1"/>
<dbReference type="InterPro" id="IPR045074">
    <property type="entry name" value="GST_C_Tau"/>
</dbReference>
<evidence type="ECO:0000256" key="5">
    <source>
        <dbReference type="ARBA" id="ARBA00047960"/>
    </source>
</evidence>
<dbReference type="GO" id="GO:0006749">
    <property type="term" value="P:glutathione metabolic process"/>
    <property type="evidence" value="ECO:0007669"/>
    <property type="project" value="InterPro"/>
</dbReference>
<keyword evidence="2" id="KW-0216">Detoxification</keyword>
<evidence type="ECO:0000256" key="3">
    <source>
        <dbReference type="ARBA" id="ARBA00022679"/>
    </source>
</evidence>
<dbReference type="PANTHER" id="PTHR11260:SF779">
    <property type="entry name" value="GLUTATHIONE TRANSFERASE"/>
    <property type="match status" value="1"/>
</dbReference>
<organism evidence="8 9">
    <name type="scientific">Vicia faba</name>
    <name type="common">Broad bean</name>
    <name type="synonym">Faba vulgaris</name>
    <dbReference type="NCBI Taxonomy" id="3906"/>
    <lineage>
        <taxon>Eukaryota</taxon>
        <taxon>Viridiplantae</taxon>
        <taxon>Streptophyta</taxon>
        <taxon>Embryophyta</taxon>
        <taxon>Tracheophyta</taxon>
        <taxon>Spermatophyta</taxon>
        <taxon>Magnoliopsida</taxon>
        <taxon>eudicotyledons</taxon>
        <taxon>Gunneridae</taxon>
        <taxon>Pentapetalae</taxon>
        <taxon>rosids</taxon>
        <taxon>fabids</taxon>
        <taxon>Fabales</taxon>
        <taxon>Fabaceae</taxon>
        <taxon>Papilionoideae</taxon>
        <taxon>50 kb inversion clade</taxon>
        <taxon>NPAAA clade</taxon>
        <taxon>Hologalegina</taxon>
        <taxon>IRL clade</taxon>
        <taxon>Fabeae</taxon>
        <taxon>Vicia</taxon>
    </lineage>
</organism>
<dbReference type="InterPro" id="IPR045073">
    <property type="entry name" value="Omega/Tau-like"/>
</dbReference>
<dbReference type="Pfam" id="PF00043">
    <property type="entry name" value="GST_C"/>
    <property type="match status" value="1"/>
</dbReference>
<evidence type="ECO:0000259" key="6">
    <source>
        <dbReference type="PROSITE" id="PS50404"/>
    </source>
</evidence>
<dbReference type="CDD" id="cd03058">
    <property type="entry name" value="GST_N_Tau"/>
    <property type="match status" value="1"/>
</dbReference>
<dbReference type="FunFam" id="1.20.1050.10:FF:000016">
    <property type="entry name" value="Glutathione S-transferase U9"/>
    <property type="match status" value="1"/>
</dbReference>
<dbReference type="CDD" id="cd03185">
    <property type="entry name" value="GST_C_Tau"/>
    <property type="match status" value="1"/>
</dbReference>
<name>A0AAV0YQU0_VICFA</name>
<keyword evidence="3" id="KW-0808">Transferase</keyword>
<dbReference type="Pfam" id="PF02798">
    <property type="entry name" value="GST_N"/>
    <property type="match status" value="1"/>
</dbReference>
<reference evidence="8 9" key="1">
    <citation type="submission" date="2023-01" db="EMBL/GenBank/DDBJ databases">
        <authorList>
            <person name="Kreplak J."/>
        </authorList>
    </citation>
    <scope>NUCLEOTIDE SEQUENCE [LARGE SCALE GENOMIC DNA]</scope>
</reference>
<feature type="domain" description="GST C-terminal" evidence="7">
    <location>
        <begin position="91"/>
        <end position="221"/>
    </location>
</feature>
<sequence>MATNELKLLGGWYSPFAVRVQIALSIKGLDYENNVENINSKSDLLLQSNPVYKKIPVLIHGDKPISESANIVEYIDEVWKDNGVPSILPSNAFDKAIARFWVAYIDDKFYNSMRNGLFAKDEESKKAYFEQLEVVLATLEDVINKCSKGNHFFGGDNIGFIDIALGCYLSWMRVKEKVTGKMFDEAKTPALVKWAEAFAAHPAVKGILPETDKLLEYAKALLQK</sequence>
<evidence type="ECO:0000256" key="2">
    <source>
        <dbReference type="ARBA" id="ARBA00022575"/>
    </source>
</evidence>
<dbReference type="FunFam" id="3.40.30.10:FF:000044">
    <property type="entry name" value="Glutathione S-transferase GSTU6"/>
    <property type="match status" value="1"/>
</dbReference>
<dbReference type="InterPro" id="IPR004046">
    <property type="entry name" value="GST_C"/>
</dbReference>
<dbReference type="SUPFAM" id="SSF47616">
    <property type="entry name" value="GST C-terminal domain-like"/>
    <property type="match status" value="1"/>
</dbReference>
<proteinExistence type="inferred from homology"/>
<dbReference type="SUPFAM" id="SSF52833">
    <property type="entry name" value="Thioredoxin-like"/>
    <property type="match status" value="1"/>
</dbReference>
<dbReference type="InterPro" id="IPR040079">
    <property type="entry name" value="Glutathione_S-Trfase"/>
</dbReference>
<dbReference type="Gene3D" id="1.20.1050.10">
    <property type="match status" value="1"/>
</dbReference>
<feature type="domain" description="GST N-terminal" evidence="6">
    <location>
        <begin position="4"/>
        <end position="83"/>
    </location>
</feature>
<gene>
    <name evidence="8" type="ORF">VFH_I316160</name>
</gene>
<dbReference type="InterPro" id="IPR036249">
    <property type="entry name" value="Thioredoxin-like_sf"/>
</dbReference>
<evidence type="ECO:0000313" key="9">
    <source>
        <dbReference type="Proteomes" id="UP001157006"/>
    </source>
</evidence>
<dbReference type="InterPro" id="IPR036282">
    <property type="entry name" value="Glutathione-S-Trfase_C_sf"/>
</dbReference>
<dbReference type="SFLD" id="SFLDG01152">
    <property type="entry name" value="Main.3:_Omega-_and_Tau-like"/>
    <property type="match status" value="1"/>
</dbReference>
<dbReference type="GO" id="GO:0005737">
    <property type="term" value="C:cytoplasm"/>
    <property type="evidence" value="ECO:0007669"/>
    <property type="project" value="TreeGrafter"/>
</dbReference>
<dbReference type="PANTHER" id="PTHR11260">
    <property type="entry name" value="GLUTATHIONE S-TRANSFERASE, GST, SUPERFAMILY, GST DOMAIN CONTAINING"/>
    <property type="match status" value="1"/>
</dbReference>
<evidence type="ECO:0000259" key="7">
    <source>
        <dbReference type="PROSITE" id="PS50405"/>
    </source>
</evidence>
<protein>
    <recommendedName>
        <fullName evidence="1">glutathione transferase</fullName>
        <ecNumber evidence="1">2.5.1.18</ecNumber>
    </recommendedName>
</protein>
<dbReference type="GO" id="GO:0009407">
    <property type="term" value="P:toxin catabolic process"/>
    <property type="evidence" value="ECO:0007669"/>
    <property type="project" value="UniProtKB-ARBA"/>
</dbReference>
<dbReference type="PROSITE" id="PS50404">
    <property type="entry name" value="GST_NTER"/>
    <property type="match status" value="1"/>
</dbReference>
<evidence type="ECO:0000256" key="1">
    <source>
        <dbReference type="ARBA" id="ARBA00012452"/>
    </source>
</evidence>
<dbReference type="AlphaFoldDB" id="A0AAV0YQU0"/>
<dbReference type="Proteomes" id="UP001157006">
    <property type="component" value="Chromosome 1L"/>
</dbReference>
<dbReference type="SFLD" id="SFLDG00358">
    <property type="entry name" value="Main_(cytGST)"/>
    <property type="match status" value="1"/>
</dbReference>
<accession>A0AAV0YQU0</accession>
<dbReference type="InterPro" id="IPR010987">
    <property type="entry name" value="Glutathione-S-Trfase_C-like"/>
</dbReference>
<dbReference type="EMBL" id="OX451736">
    <property type="protein sequence ID" value="CAI8587779.1"/>
    <property type="molecule type" value="Genomic_DNA"/>
</dbReference>